<dbReference type="EMBL" id="SOSA01000064">
    <property type="protein sequence ID" value="THC97774.1"/>
    <property type="molecule type" value="Genomic_DNA"/>
</dbReference>
<dbReference type="VEuPathDB" id="FungiDB:EYZ11_002756"/>
<organism evidence="1 2">
    <name type="scientific">Aspergillus tanneri</name>
    <dbReference type="NCBI Taxonomy" id="1220188"/>
    <lineage>
        <taxon>Eukaryota</taxon>
        <taxon>Fungi</taxon>
        <taxon>Dikarya</taxon>
        <taxon>Ascomycota</taxon>
        <taxon>Pezizomycotina</taxon>
        <taxon>Eurotiomycetes</taxon>
        <taxon>Eurotiomycetidae</taxon>
        <taxon>Eurotiales</taxon>
        <taxon>Aspergillaceae</taxon>
        <taxon>Aspergillus</taxon>
        <taxon>Aspergillus subgen. Circumdati</taxon>
    </lineage>
</organism>
<accession>A0A4V3UQ59</accession>
<keyword evidence="2" id="KW-1185">Reference proteome</keyword>
<dbReference type="AlphaFoldDB" id="A0A4V3UQ59"/>
<protein>
    <submittedName>
        <fullName evidence="1">Uncharacterized protein</fullName>
    </submittedName>
</protein>
<dbReference type="Proteomes" id="UP000308092">
    <property type="component" value="Unassembled WGS sequence"/>
</dbReference>
<comment type="caution">
    <text evidence="1">The sequence shown here is derived from an EMBL/GenBank/DDBJ whole genome shotgun (WGS) entry which is preliminary data.</text>
</comment>
<gene>
    <name evidence="1" type="ORF">EYZ11_002756</name>
</gene>
<proteinExistence type="predicted"/>
<reference evidence="1 2" key="1">
    <citation type="submission" date="2019-03" db="EMBL/GenBank/DDBJ databases">
        <title>The genome sequence of a newly discovered highly antifungal drug resistant Aspergillus species, Aspergillus tanneri NIH 1004.</title>
        <authorList>
            <person name="Mounaud S."/>
            <person name="Singh I."/>
            <person name="Joardar V."/>
            <person name="Pakala S."/>
            <person name="Pakala S."/>
            <person name="Venepally P."/>
            <person name="Hoover J."/>
            <person name="Nierman W."/>
            <person name="Chung J."/>
            <person name="Losada L."/>
        </authorList>
    </citation>
    <scope>NUCLEOTIDE SEQUENCE [LARGE SCALE GENOMIC DNA]</scope>
    <source>
        <strain evidence="1 2">NIH1004</strain>
    </source>
</reference>
<evidence type="ECO:0000313" key="1">
    <source>
        <dbReference type="EMBL" id="THC97774.1"/>
    </source>
</evidence>
<name>A0A4V3UQ59_9EURO</name>
<sequence>MNRPALLAGALSAPLLPATEMLRNTVLRNRSSPDEEVAE</sequence>
<evidence type="ECO:0000313" key="2">
    <source>
        <dbReference type="Proteomes" id="UP000308092"/>
    </source>
</evidence>